<dbReference type="InterPro" id="IPR014710">
    <property type="entry name" value="RmlC-like_jellyroll"/>
</dbReference>
<evidence type="ECO:0000313" key="2">
    <source>
        <dbReference type="EMBL" id="STZ27236.1"/>
    </source>
</evidence>
<proteinExistence type="predicted"/>
<name>A0A378RJL2_MYROD</name>
<dbReference type="PROSITE" id="PS50042">
    <property type="entry name" value="CNMP_BINDING_3"/>
    <property type="match status" value="1"/>
</dbReference>
<dbReference type="GO" id="GO:0003677">
    <property type="term" value="F:DNA binding"/>
    <property type="evidence" value="ECO:0007669"/>
    <property type="project" value="UniProtKB-KW"/>
</dbReference>
<gene>
    <name evidence="2" type="ORF">NCTC11179_00769</name>
</gene>
<evidence type="ECO:0000313" key="3">
    <source>
        <dbReference type="Proteomes" id="UP000255024"/>
    </source>
</evidence>
<dbReference type="InterPro" id="IPR000595">
    <property type="entry name" value="cNMP-bd_dom"/>
</dbReference>
<dbReference type="Proteomes" id="UP000255024">
    <property type="component" value="Unassembled WGS sequence"/>
</dbReference>
<feature type="domain" description="Cyclic nucleotide-binding" evidence="1">
    <location>
        <begin position="11"/>
        <end position="114"/>
    </location>
</feature>
<sequence length="187" mass="21974">MYDILKNHIEKIISLTDSEFEFVASLFTPKVYKKGQFIFHEGEYLTKNFFVCKGLVKLVYNDSDAREHIVSFAMEDWWETDFEAFYTQKKTTMSLICLEDTDVLFITYDDYKHLCNALPKIEHFFLEKVYFGFIAAQKRIISALTLNTAERYRQLIEGYPNLIQRVPKSQLAAYLGVSRETLSRISL</sequence>
<dbReference type="Gene3D" id="2.60.120.10">
    <property type="entry name" value="Jelly Rolls"/>
    <property type="match status" value="1"/>
</dbReference>
<reference evidence="2 3" key="1">
    <citation type="submission" date="2018-06" db="EMBL/GenBank/DDBJ databases">
        <authorList>
            <consortium name="Pathogen Informatics"/>
            <person name="Doyle S."/>
        </authorList>
    </citation>
    <scope>NUCLEOTIDE SEQUENCE [LARGE SCALE GENOMIC DNA]</scope>
    <source>
        <strain evidence="2 3">NCTC11179</strain>
    </source>
</reference>
<dbReference type="EMBL" id="UGQL01000001">
    <property type="protein sequence ID" value="STZ27236.1"/>
    <property type="molecule type" value="Genomic_DNA"/>
</dbReference>
<dbReference type="SUPFAM" id="SSF51206">
    <property type="entry name" value="cAMP-binding domain-like"/>
    <property type="match status" value="1"/>
</dbReference>
<dbReference type="Pfam" id="PF00027">
    <property type="entry name" value="cNMP_binding"/>
    <property type="match status" value="1"/>
</dbReference>
<accession>A0A378RJL2</accession>
<dbReference type="AlphaFoldDB" id="A0A378RJL2"/>
<keyword evidence="3" id="KW-1185">Reference proteome</keyword>
<organism evidence="2 3">
    <name type="scientific">Myroides odoratus</name>
    <name type="common">Flavobacterium odoratum</name>
    <dbReference type="NCBI Taxonomy" id="256"/>
    <lineage>
        <taxon>Bacteria</taxon>
        <taxon>Pseudomonadati</taxon>
        <taxon>Bacteroidota</taxon>
        <taxon>Flavobacteriia</taxon>
        <taxon>Flavobacteriales</taxon>
        <taxon>Flavobacteriaceae</taxon>
        <taxon>Myroides</taxon>
    </lineage>
</organism>
<keyword evidence="2" id="KW-0238">DNA-binding</keyword>
<evidence type="ECO:0000259" key="1">
    <source>
        <dbReference type="PROSITE" id="PS50042"/>
    </source>
</evidence>
<dbReference type="InterPro" id="IPR018490">
    <property type="entry name" value="cNMP-bd_dom_sf"/>
</dbReference>
<dbReference type="CDD" id="cd00038">
    <property type="entry name" value="CAP_ED"/>
    <property type="match status" value="1"/>
</dbReference>
<dbReference type="RefSeq" id="WP_115091622.1">
    <property type="nucleotide sequence ID" value="NZ_CP068107.1"/>
</dbReference>
<protein>
    <submittedName>
        <fullName evidence="2">DNA-binding transcriptional dual regulator Crp</fullName>
    </submittedName>
</protein>